<evidence type="ECO:0000313" key="1">
    <source>
        <dbReference type="EMBL" id="AFK88718.1"/>
    </source>
</evidence>
<keyword evidence="1" id="KW-0614">Plasmid</keyword>
<geneLocation type="plasmid" evidence="1">
    <name>p3132-53</name>
</geneLocation>
<accession>I3VZE1</accession>
<organism evidence="1">
    <name type="scientific">Arthrobacter sp. 31.31</name>
    <dbReference type="NCBI Taxonomy" id="347202"/>
    <lineage>
        <taxon>Bacteria</taxon>
        <taxon>Bacillati</taxon>
        <taxon>Actinomycetota</taxon>
        <taxon>Actinomycetes</taxon>
        <taxon>Micrococcales</taxon>
        <taxon>Micrococcaceae</taxon>
        <taxon>Arthrobacter</taxon>
    </lineage>
</organism>
<name>I3VZE1_9MICC</name>
<dbReference type="EMBL" id="JQ418520">
    <property type="protein sequence ID" value="AFK88718.1"/>
    <property type="molecule type" value="Genomic_DNA"/>
</dbReference>
<dbReference type="AlphaFoldDB" id="I3VZE1"/>
<sequence length="228" mass="25622">MLVSVMTPESRPRKRGGTSAQTAARLLILMDVLGLPVEPDCDLPEAVRVVRSLTRLEKLDFWLRNPDYLADELMIELEAARLPLATVQPHVERMLAASAHGHHYPMIRYKFGAYEVVDNALAKLKAFGLIVHRRGADSGDRARHDYYLLRRGADVANDMRASVPELQWYEQQADAIGFLSEAMQGSAARRRQYEQPEYRDAVLGSEIPPVFGRVRDRAVSLGLIEEAA</sequence>
<proteinExistence type="predicted"/>
<protein>
    <submittedName>
        <fullName evidence="1">Uncharacterized protein</fullName>
    </submittedName>
</protein>
<reference evidence="1" key="1">
    <citation type="submission" date="2012-01" db="EMBL/GenBank/DDBJ databases">
        <authorList>
            <person name="Summers A.O."/>
            <person name="Wireman J."/>
            <person name="Sale K."/>
        </authorList>
    </citation>
    <scope>NUCLEOTIDE SEQUENCE</scope>
    <source>
        <strain evidence="1">31-32</strain>
        <plasmid evidence="1">p3132-53</plasmid>
    </source>
</reference>